<evidence type="ECO:0000313" key="1">
    <source>
        <dbReference type="EMBL" id="ELY81895.1"/>
    </source>
</evidence>
<dbReference type="Proteomes" id="UP000011592">
    <property type="component" value="Unassembled WGS sequence"/>
</dbReference>
<gene>
    <name evidence="1" type="ORF">C486_05836</name>
</gene>
<organism evidence="1 2">
    <name type="scientific">Natrinema gari JCM 14663</name>
    <dbReference type="NCBI Taxonomy" id="1230459"/>
    <lineage>
        <taxon>Archaea</taxon>
        <taxon>Methanobacteriati</taxon>
        <taxon>Methanobacteriota</taxon>
        <taxon>Stenosarchaea group</taxon>
        <taxon>Halobacteria</taxon>
        <taxon>Halobacteriales</taxon>
        <taxon>Natrialbaceae</taxon>
        <taxon>Natrinema</taxon>
    </lineage>
</organism>
<accession>L9Z5W7</accession>
<dbReference type="AlphaFoldDB" id="L9Z5W7"/>
<reference evidence="1 2" key="1">
    <citation type="journal article" date="2014" name="PLoS Genet.">
        <title>Phylogenetically driven sequencing of extremely halophilic archaea reveals strategies for static and dynamic osmo-response.</title>
        <authorList>
            <person name="Becker E.A."/>
            <person name="Seitzer P.M."/>
            <person name="Tritt A."/>
            <person name="Larsen D."/>
            <person name="Krusor M."/>
            <person name="Yao A.I."/>
            <person name="Wu D."/>
            <person name="Madern D."/>
            <person name="Eisen J.A."/>
            <person name="Darling A.E."/>
            <person name="Facciotti M.T."/>
        </authorList>
    </citation>
    <scope>NUCLEOTIDE SEQUENCE [LARGE SCALE GENOMIC DNA]</scope>
    <source>
        <strain evidence="1 2">JCM 14663</strain>
    </source>
</reference>
<protein>
    <submittedName>
        <fullName evidence="1">Uncharacterized protein</fullName>
    </submittedName>
</protein>
<name>L9Z5W7_9EURY</name>
<dbReference type="EMBL" id="AOIJ01000040">
    <property type="protein sequence ID" value="ELY81895.1"/>
    <property type="molecule type" value="Genomic_DNA"/>
</dbReference>
<comment type="caution">
    <text evidence="1">The sequence shown here is derived from an EMBL/GenBank/DDBJ whole genome shotgun (WGS) entry which is preliminary data.</text>
</comment>
<sequence>MGASSALILVFVGFSFLDGLARWVVLGFAVLEIVVAPQLMKLAT</sequence>
<evidence type="ECO:0000313" key="2">
    <source>
        <dbReference type="Proteomes" id="UP000011592"/>
    </source>
</evidence>
<keyword evidence="2" id="KW-1185">Reference proteome</keyword>
<proteinExistence type="predicted"/>